<accession>A0ABX0BU93</accession>
<organism evidence="1 2">
    <name type="scientific">Amycolatopsis rubida</name>
    <dbReference type="NCBI Taxonomy" id="112413"/>
    <lineage>
        <taxon>Bacteria</taxon>
        <taxon>Bacillati</taxon>
        <taxon>Actinomycetota</taxon>
        <taxon>Actinomycetes</taxon>
        <taxon>Pseudonocardiales</taxon>
        <taxon>Pseudonocardiaceae</taxon>
        <taxon>Amycolatopsis</taxon>
    </lineage>
</organism>
<dbReference type="Pfam" id="PF10604">
    <property type="entry name" value="Polyketide_cyc2"/>
    <property type="match status" value="1"/>
</dbReference>
<dbReference type="Gene3D" id="3.30.530.20">
    <property type="match status" value="1"/>
</dbReference>
<name>A0ABX0BU93_9PSEU</name>
<reference evidence="1 2" key="1">
    <citation type="submission" date="2020-01" db="EMBL/GenBank/DDBJ databases">
        <title>Insect and environment-associated Actinomycetes.</title>
        <authorList>
            <person name="Currrie C."/>
            <person name="Chevrette M."/>
            <person name="Carlson C."/>
            <person name="Stubbendieck R."/>
            <person name="Wendt-Pienkowski E."/>
        </authorList>
    </citation>
    <scope>NUCLEOTIDE SEQUENCE [LARGE SCALE GENOMIC DNA]</scope>
    <source>
        <strain evidence="1 2">SID8386</strain>
    </source>
</reference>
<proteinExistence type="predicted"/>
<sequence>MIEVSQTMPVPAEAVFDVLSDGWSYAGWVVGSCHIRDVDDRWPAAGARIHHSVGMWPLQLEDTTTVRAVDPGSSLELEAQGGALGTADILVTLTPRGTGETVVRIAESARGGIGGLIPESMQALLLRPRNEESLARLSALAIGRTRR</sequence>
<keyword evidence="2" id="KW-1185">Reference proteome</keyword>
<dbReference type="Proteomes" id="UP000470404">
    <property type="component" value="Unassembled WGS sequence"/>
</dbReference>
<dbReference type="RefSeq" id="WP_067593174.1">
    <property type="nucleotide sequence ID" value="NZ_JAAGNC010000137.1"/>
</dbReference>
<evidence type="ECO:0000313" key="2">
    <source>
        <dbReference type="Proteomes" id="UP000470404"/>
    </source>
</evidence>
<dbReference type="EMBL" id="JAAGNC010000137">
    <property type="protein sequence ID" value="NEC59197.1"/>
    <property type="molecule type" value="Genomic_DNA"/>
</dbReference>
<protein>
    <submittedName>
        <fullName evidence="1">SRPBCC family protein</fullName>
    </submittedName>
</protein>
<evidence type="ECO:0000313" key="1">
    <source>
        <dbReference type="EMBL" id="NEC59197.1"/>
    </source>
</evidence>
<dbReference type="InterPro" id="IPR023393">
    <property type="entry name" value="START-like_dom_sf"/>
</dbReference>
<comment type="caution">
    <text evidence="1">The sequence shown here is derived from an EMBL/GenBank/DDBJ whole genome shotgun (WGS) entry which is preliminary data.</text>
</comment>
<dbReference type="CDD" id="cd07812">
    <property type="entry name" value="SRPBCC"/>
    <property type="match status" value="1"/>
</dbReference>
<gene>
    <name evidence="1" type="ORF">G3I59_27320</name>
</gene>
<dbReference type="SUPFAM" id="SSF55961">
    <property type="entry name" value="Bet v1-like"/>
    <property type="match status" value="1"/>
</dbReference>
<dbReference type="InterPro" id="IPR019587">
    <property type="entry name" value="Polyketide_cyclase/dehydratase"/>
</dbReference>